<reference evidence="1" key="2">
    <citation type="submission" date="2021-01" db="EMBL/GenBank/DDBJ databases">
        <authorList>
            <person name="Schikora-Tamarit M.A."/>
        </authorList>
    </citation>
    <scope>NUCLEOTIDE SEQUENCE</scope>
    <source>
        <strain evidence="1">CBS2887</strain>
    </source>
</reference>
<evidence type="ECO:0000313" key="2">
    <source>
        <dbReference type="Proteomes" id="UP000774326"/>
    </source>
</evidence>
<name>A0A9P8Q318_WICPI</name>
<proteinExistence type="predicted"/>
<reference evidence="1" key="1">
    <citation type="journal article" date="2021" name="Open Biol.">
        <title>Shared evolutionary footprints suggest mitochondrial oxidative damage underlies multiple complex I losses in fungi.</title>
        <authorList>
            <person name="Schikora-Tamarit M.A."/>
            <person name="Marcet-Houben M."/>
            <person name="Nosek J."/>
            <person name="Gabaldon T."/>
        </authorList>
    </citation>
    <scope>NUCLEOTIDE SEQUENCE</scope>
    <source>
        <strain evidence="1">CBS2887</strain>
    </source>
</reference>
<keyword evidence="2" id="KW-1185">Reference proteome</keyword>
<protein>
    <submittedName>
        <fullName evidence="1">Uncharacterized protein</fullName>
    </submittedName>
</protein>
<organism evidence="1 2">
    <name type="scientific">Wickerhamomyces pijperi</name>
    <name type="common">Yeast</name>
    <name type="synonym">Pichia pijperi</name>
    <dbReference type="NCBI Taxonomy" id="599730"/>
    <lineage>
        <taxon>Eukaryota</taxon>
        <taxon>Fungi</taxon>
        <taxon>Dikarya</taxon>
        <taxon>Ascomycota</taxon>
        <taxon>Saccharomycotina</taxon>
        <taxon>Saccharomycetes</taxon>
        <taxon>Phaffomycetales</taxon>
        <taxon>Wickerhamomycetaceae</taxon>
        <taxon>Wickerhamomyces</taxon>
    </lineage>
</organism>
<evidence type="ECO:0000313" key="1">
    <source>
        <dbReference type="EMBL" id="KAH3682182.1"/>
    </source>
</evidence>
<dbReference type="Proteomes" id="UP000774326">
    <property type="component" value="Unassembled WGS sequence"/>
</dbReference>
<accession>A0A9P8Q318</accession>
<gene>
    <name evidence="1" type="ORF">WICPIJ_006845</name>
</gene>
<sequence length="114" mass="12104">MLVKLVEGMAELLLPNDESEYAAGVFFNTILAALESEPPVVLFEDEESVSLGATTVAGSSLIVTLPISETKSTKLVLPLAFRLTFEEPASGFVVDEEPCCSCKSSADSDAEESK</sequence>
<dbReference type="EMBL" id="JAEUBG010003866">
    <property type="protein sequence ID" value="KAH3682182.1"/>
    <property type="molecule type" value="Genomic_DNA"/>
</dbReference>
<comment type="caution">
    <text evidence="1">The sequence shown here is derived from an EMBL/GenBank/DDBJ whole genome shotgun (WGS) entry which is preliminary data.</text>
</comment>
<dbReference type="AlphaFoldDB" id="A0A9P8Q318"/>